<comment type="caution">
    <text evidence="6">The sequence shown here is derived from an EMBL/GenBank/DDBJ whole genome shotgun (WGS) entry which is preliminary data.</text>
</comment>
<evidence type="ECO:0000256" key="2">
    <source>
        <dbReference type="ARBA" id="ARBA00023242"/>
    </source>
</evidence>
<feature type="region of interest" description="Disordered" evidence="4">
    <location>
        <begin position="197"/>
        <end position="228"/>
    </location>
</feature>
<evidence type="ECO:0000256" key="4">
    <source>
        <dbReference type="SAM" id="MobiDB-lite"/>
    </source>
</evidence>
<dbReference type="InterPro" id="IPR050936">
    <property type="entry name" value="AP-1-like"/>
</dbReference>
<name>A0A0N0NJE9_9EURO</name>
<evidence type="ECO:0000259" key="5">
    <source>
        <dbReference type="PROSITE" id="PS00036"/>
    </source>
</evidence>
<feature type="compositionally biased region" description="Basic and acidic residues" evidence="4">
    <location>
        <begin position="205"/>
        <end position="214"/>
    </location>
</feature>
<dbReference type="AlphaFoldDB" id="A0A0N0NJE9"/>
<dbReference type="RefSeq" id="XP_017996791.1">
    <property type="nucleotide sequence ID" value="XM_018140628.1"/>
</dbReference>
<dbReference type="GO" id="GO:0001228">
    <property type="term" value="F:DNA-binding transcription activator activity, RNA polymerase II-specific"/>
    <property type="evidence" value="ECO:0007669"/>
    <property type="project" value="TreeGrafter"/>
</dbReference>
<dbReference type="InterPro" id="IPR004827">
    <property type="entry name" value="bZIP"/>
</dbReference>
<gene>
    <name evidence="6" type="ORF">AB675_11755</name>
</gene>
<dbReference type="PANTHER" id="PTHR40621">
    <property type="entry name" value="TRANSCRIPTION FACTOR KAPC-RELATED"/>
    <property type="match status" value="1"/>
</dbReference>
<reference evidence="6 7" key="1">
    <citation type="submission" date="2015-06" db="EMBL/GenBank/DDBJ databases">
        <title>Draft genome of the ant-associated black yeast Phialophora attae CBS 131958.</title>
        <authorList>
            <person name="Moreno L.F."/>
            <person name="Stielow B.J."/>
            <person name="de Hoog S."/>
            <person name="Vicente V.A."/>
            <person name="Weiss V.A."/>
            <person name="de Vries M."/>
            <person name="Cruz L.M."/>
            <person name="Souza E.M."/>
        </authorList>
    </citation>
    <scope>NUCLEOTIDE SEQUENCE [LARGE SCALE GENOMIC DNA]</scope>
    <source>
        <strain evidence="6 7">CBS 131958</strain>
    </source>
</reference>
<evidence type="ECO:0000256" key="3">
    <source>
        <dbReference type="SAM" id="Coils"/>
    </source>
</evidence>
<evidence type="ECO:0000313" key="7">
    <source>
        <dbReference type="Proteomes" id="UP000038010"/>
    </source>
</evidence>
<proteinExistence type="predicted"/>
<dbReference type="GO" id="GO:0090575">
    <property type="term" value="C:RNA polymerase II transcription regulator complex"/>
    <property type="evidence" value="ECO:0007669"/>
    <property type="project" value="TreeGrafter"/>
</dbReference>
<feature type="domain" description="BZIP" evidence="5">
    <location>
        <begin position="90"/>
        <end position="105"/>
    </location>
</feature>
<organism evidence="6 7">
    <name type="scientific">Cyphellophora attinorum</name>
    <dbReference type="NCBI Taxonomy" id="1664694"/>
    <lineage>
        <taxon>Eukaryota</taxon>
        <taxon>Fungi</taxon>
        <taxon>Dikarya</taxon>
        <taxon>Ascomycota</taxon>
        <taxon>Pezizomycotina</taxon>
        <taxon>Eurotiomycetes</taxon>
        <taxon>Chaetothyriomycetidae</taxon>
        <taxon>Chaetothyriales</taxon>
        <taxon>Cyphellophoraceae</taxon>
        <taxon>Cyphellophora</taxon>
    </lineage>
</organism>
<dbReference type="PROSITE" id="PS00036">
    <property type="entry name" value="BZIP_BASIC"/>
    <property type="match status" value="1"/>
</dbReference>
<evidence type="ECO:0000313" key="6">
    <source>
        <dbReference type="EMBL" id="KPI36828.1"/>
    </source>
</evidence>
<dbReference type="GO" id="GO:0000976">
    <property type="term" value="F:transcription cis-regulatory region binding"/>
    <property type="evidence" value="ECO:0007669"/>
    <property type="project" value="InterPro"/>
</dbReference>
<dbReference type="EMBL" id="LFJN01000028">
    <property type="protein sequence ID" value="KPI36828.1"/>
    <property type="molecule type" value="Genomic_DNA"/>
</dbReference>
<protein>
    <recommendedName>
        <fullName evidence="5">BZIP domain-containing protein</fullName>
    </recommendedName>
</protein>
<comment type="subcellular location">
    <subcellularLocation>
        <location evidence="1">Nucleus</location>
    </subcellularLocation>
</comment>
<feature type="coiled-coil region" evidence="3">
    <location>
        <begin position="103"/>
        <end position="158"/>
    </location>
</feature>
<dbReference type="VEuPathDB" id="FungiDB:AB675_11755"/>
<dbReference type="CDD" id="cd14688">
    <property type="entry name" value="bZIP_YAP"/>
    <property type="match status" value="1"/>
</dbReference>
<keyword evidence="2" id="KW-0539">Nucleus</keyword>
<dbReference type="PANTHER" id="PTHR40621:SF6">
    <property type="entry name" value="AP-1-LIKE TRANSCRIPTION FACTOR YAP1-RELATED"/>
    <property type="match status" value="1"/>
</dbReference>
<dbReference type="STRING" id="1664694.A0A0N0NJE9"/>
<dbReference type="InterPro" id="IPR046347">
    <property type="entry name" value="bZIP_sf"/>
</dbReference>
<sequence>MPTIWYQPSMILKNVHYAESAHGETNETRIPSHVSTKARELSETSVPAHRKPEELVPRLYGSGGCFSSSPLCLNSQIGSVIITSLNKLQRRRLQNRVSQRAFRQRKEQRLRVLEELLAGWKIKHEKLSEAYCEQSGKLERIRAEAERLLREVDELRRGLCGSDGDEWYFEQWQTASWDQDFGESWHLAGDDNCATSAGGTGANVKSEHGDRCLDPDGATDNAPGDQQL</sequence>
<feature type="region of interest" description="Disordered" evidence="4">
    <location>
        <begin position="23"/>
        <end position="48"/>
    </location>
</feature>
<accession>A0A0N0NJE9</accession>
<dbReference type="GeneID" id="28732509"/>
<evidence type="ECO:0000256" key="1">
    <source>
        <dbReference type="ARBA" id="ARBA00004123"/>
    </source>
</evidence>
<keyword evidence="7" id="KW-1185">Reference proteome</keyword>
<keyword evidence="3" id="KW-0175">Coiled coil</keyword>
<dbReference type="Gene3D" id="1.20.5.170">
    <property type="match status" value="1"/>
</dbReference>
<dbReference type="Proteomes" id="UP000038010">
    <property type="component" value="Unassembled WGS sequence"/>
</dbReference>
<dbReference type="SUPFAM" id="SSF57959">
    <property type="entry name" value="Leucine zipper domain"/>
    <property type="match status" value="1"/>
</dbReference>